<dbReference type="PANTHER" id="PTHR36960">
    <property type="entry name" value="SI:DKEY-32E6.3"/>
    <property type="match status" value="1"/>
</dbReference>
<keyword evidence="2" id="KW-1185">Reference proteome</keyword>
<name>A0ABD2QAJ8_9PLAT</name>
<dbReference type="PANTHER" id="PTHR36960:SF1">
    <property type="entry name" value="SI:DKEY-32E6.3"/>
    <property type="match status" value="1"/>
</dbReference>
<organism evidence="1 2">
    <name type="scientific">Cichlidogyrus casuarinus</name>
    <dbReference type="NCBI Taxonomy" id="1844966"/>
    <lineage>
        <taxon>Eukaryota</taxon>
        <taxon>Metazoa</taxon>
        <taxon>Spiralia</taxon>
        <taxon>Lophotrochozoa</taxon>
        <taxon>Platyhelminthes</taxon>
        <taxon>Monogenea</taxon>
        <taxon>Monopisthocotylea</taxon>
        <taxon>Dactylogyridea</taxon>
        <taxon>Ancyrocephalidae</taxon>
        <taxon>Cichlidogyrus</taxon>
    </lineage>
</organism>
<comment type="caution">
    <text evidence="1">The sequence shown here is derived from an EMBL/GenBank/DDBJ whole genome shotgun (WGS) entry which is preliminary data.</text>
</comment>
<dbReference type="Proteomes" id="UP001626550">
    <property type="component" value="Unassembled WGS sequence"/>
</dbReference>
<evidence type="ECO:0000313" key="2">
    <source>
        <dbReference type="Proteomes" id="UP001626550"/>
    </source>
</evidence>
<gene>
    <name evidence="1" type="ORF">Ciccas_004759</name>
</gene>
<dbReference type="EMBL" id="JBJKFK010000516">
    <property type="protein sequence ID" value="KAL3316585.1"/>
    <property type="molecule type" value="Genomic_DNA"/>
</dbReference>
<accession>A0ABD2QAJ8</accession>
<dbReference type="AlphaFoldDB" id="A0ABD2QAJ8"/>
<evidence type="ECO:0000313" key="1">
    <source>
        <dbReference type="EMBL" id="KAL3316585.1"/>
    </source>
</evidence>
<proteinExistence type="predicted"/>
<sequence length="375" mass="43114">MENKNRKLVLHFDARNTVFLADKCYRLTIEKALNTYLSGLVWGETALTEEEKESLSNEIRLLPDDWSCSEESPCLRSPFPGAKSVYKILEKHLVHIPSDRGKLRERLGHFTQTPEGLIFADLYSNHLNMLVWPKEASVSDVAAERFTVKGEDGVRYHYVLPAFLKLITYLAEQYQGEFMVLIRTYGKDGPYILRAISSFLQGLHPCVRAPLINVPSIDHRPLKLKRVLGAPFYTYTNEDGEVLAQDARTIYQLWNDSSVGIIGVVDDFNFWHEQNYDYSAAKPLWFDPEDMEHQHILFDDNIRFEDDGSNVVNVQELQKDSNLARSLSPEDALSFENIFYVQADLLKIISDTDYFVNQVQNCVKNFNNKFVNPSA</sequence>
<protein>
    <submittedName>
        <fullName evidence="1">Uncharacterized protein</fullName>
    </submittedName>
</protein>
<reference evidence="1 2" key="1">
    <citation type="submission" date="2024-11" db="EMBL/GenBank/DDBJ databases">
        <title>Adaptive evolution of stress response genes in parasites aligns with host niche diversity.</title>
        <authorList>
            <person name="Hahn C."/>
            <person name="Resl P."/>
        </authorList>
    </citation>
    <scope>NUCLEOTIDE SEQUENCE [LARGE SCALE GENOMIC DNA]</scope>
    <source>
        <strain evidence="1">EGGRZ-B1_66</strain>
        <tissue evidence="1">Body</tissue>
    </source>
</reference>